<dbReference type="Proteomes" id="UP000195139">
    <property type="component" value="Unassembled WGS sequence"/>
</dbReference>
<dbReference type="RefSeq" id="WP_336577042.1">
    <property type="nucleotide sequence ID" value="NZ_NGLE02000001.1"/>
</dbReference>
<evidence type="ECO:0000313" key="3">
    <source>
        <dbReference type="EMBL" id="OTO08646.1"/>
    </source>
</evidence>
<keyword evidence="1" id="KW-0812">Transmembrane</keyword>
<reference evidence="2 4" key="2">
    <citation type="submission" date="2018-07" db="EMBL/GenBank/DDBJ databases">
        <title>The Genome Sequence of Enterococcus sp. DIV0659b.</title>
        <authorList>
            <consortium name="The Broad Institute Genomics Platform"/>
            <consortium name="The Broad Institute Genomic Center for Infectious Diseases"/>
            <person name="Earl A."/>
            <person name="Manson A."/>
            <person name="Schwartman J."/>
            <person name="Gilmore M."/>
            <person name="Abouelleil A."/>
            <person name="Cao P."/>
            <person name="Chapman S."/>
            <person name="Cusick C."/>
            <person name="Shea T."/>
            <person name="Young S."/>
            <person name="Neafsey D."/>
            <person name="Nusbaum C."/>
            <person name="Birren B."/>
        </authorList>
    </citation>
    <scope>NUCLEOTIDE SEQUENCE [LARGE SCALE GENOMIC DNA]</scope>
    <source>
        <strain evidence="2 4">4G2_DIV0659</strain>
    </source>
</reference>
<name>A0A242CEL1_9ENTE</name>
<reference evidence="3" key="1">
    <citation type="submission" date="2017-05" db="EMBL/GenBank/DDBJ databases">
        <title>The Genome Sequence of Enterococcus sp. 4G2_DIV0659.</title>
        <authorList>
            <consortium name="The Broad Institute Genomics Platform"/>
            <consortium name="The Broad Institute Genomic Center for Infectious Diseases"/>
            <person name="Earl A."/>
            <person name="Manson A."/>
            <person name="Schwartman J."/>
            <person name="Gilmore M."/>
            <person name="Abouelleil A."/>
            <person name="Cao P."/>
            <person name="Chapman S."/>
            <person name="Cusick C."/>
            <person name="Shea T."/>
            <person name="Young S."/>
            <person name="Neafsey D."/>
            <person name="Nusbaum C."/>
            <person name="Birren B."/>
        </authorList>
    </citation>
    <scope>NUCLEOTIDE SEQUENCE [LARGE SCALE GENOMIC DNA]</scope>
    <source>
        <strain evidence="3">4G2_DIV0659</strain>
    </source>
</reference>
<dbReference type="EMBL" id="NGLE01000002">
    <property type="protein sequence ID" value="OTO08646.1"/>
    <property type="molecule type" value="Genomic_DNA"/>
</dbReference>
<organism evidence="3">
    <name type="scientific">Candidatus Enterococcus mansonii</name>
    <dbReference type="NCBI Taxonomy" id="1834181"/>
    <lineage>
        <taxon>Bacteria</taxon>
        <taxon>Bacillati</taxon>
        <taxon>Bacillota</taxon>
        <taxon>Bacilli</taxon>
        <taxon>Lactobacillales</taxon>
        <taxon>Enterococcaceae</taxon>
        <taxon>Enterococcus</taxon>
    </lineage>
</organism>
<dbReference type="STRING" id="1834181.A5880_001646"/>
<gene>
    <name evidence="3" type="ORF">A5880_001646</name>
    <name evidence="2" type="ORF">A5880_001726</name>
</gene>
<sequence>MSRQISLYFKCAQQKNEGTEVRYMNKLKFEETNTKVLNGFWTGVGIGIVIGGAIAIT</sequence>
<evidence type="ECO:0000256" key="1">
    <source>
        <dbReference type="SAM" id="Phobius"/>
    </source>
</evidence>
<dbReference type="EMBL" id="NGLE02000001">
    <property type="protein sequence ID" value="MEI5994168.1"/>
    <property type="molecule type" value="Genomic_DNA"/>
</dbReference>
<keyword evidence="1" id="KW-0472">Membrane</keyword>
<evidence type="ECO:0000313" key="2">
    <source>
        <dbReference type="EMBL" id="MEI5994168.1"/>
    </source>
</evidence>
<accession>A0A242CEL1</accession>
<keyword evidence="1" id="KW-1133">Transmembrane helix</keyword>
<dbReference type="AlphaFoldDB" id="A0A242CEL1"/>
<proteinExistence type="predicted"/>
<feature type="transmembrane region" description="Helical" evidence="1">
    <location>
        <begin position="36"/>
        <end position="56"/>
    </location>
</feature>
<evidence type="ECO:0000313" key="4">
    <source>
        <dbReference type="Proteomes" id="UP000195139"/>
    </source>
</evidence>
<protein>
    <submittedName>
        <fullName evidence="3">Uncharacterized protein</fullName>
    </submittedName>
</protein>
<comment type="caution">
    <text evidence="3">The sequence shown here is derived from an EMBL/GenBank/DDBJ whole genome shotgun (WGS) entry which is preliminary data.</text>
</comment>
<keyword evidence="4" id="KW-1185">Reference proteome</keyword>